<dbReference type="AlphaFoldDB" id="A0A6C1DRY4"/>
<dbReference type="OrthoDB" id="206335at2759"/>
<keyword evidence="3" id="KW-0698">rRNA processing</keyword>
<dbReference type="PANTHER" id="PTHR12801:SF115">
    <property type="entry name" value="FI18136P1-RELATED"/>
    <property type="match status" value="1"/>
</dbReference>
<dbReference type="EMBL" id="CP048988">
    <property type="protein sequence ID" value="QID79792.1"/>
    <property type="molecule type" value="Genomic_DNA"/>
</dbReference>
<dbReference type="InterPro" id="IPR036397">
    <property type="entry name" value="RNaseH_sf"/>
</dbReference>
<dbReference type="SMART" id="SM00479">
    <property type="entry name" value="EXOIII"/>
    <property type="match status" value="1"/>
</dbReference>
<dbReference type="Proteomes" id="UP000501346">
    <property type="component" value="Chromosome ScVII"/>
</dbReference>
<dbReference type="CDD" id="cd06145">
    <property type="entry name" value="REX1_like"/>
    <property type="match status" value="1"/>
</dbReference>
<name>A0A6C1DRY4_SACPS</name>
<evidence type="ECO:0000256" key="1">
    <source>
        <dbReference type="ARBA" id="ARBA00004123"/>
    </source>
</evidence>
<keyword evidence="4" id="KW-0540">Nuclease</keyword>
<evidence type="ECO:0000256" key="6">
    <source>
        <dbReference type="ARBA" id="ARBA00022839"/>
    </source>
</evidence>
<keyword evidence="5" id="KW-0378">Hydrolase</keyword>
<sequence length="553" mass="62849">MQVEGPDTNFVSDLALGSKKRRLSKTSVQEDDHTNVVSEVNKNKKKKKAKPMTCTLLKSVVEKGIGIKDVRDMTQYLLQAENNSPKWIDICNRSSLQKMIVLFIPGLQPDDFENGKNTFNEISDDNFKYIPGEIASTFHTFPVMAPGSKMTLFSPYNSFINVGLSKMEKINKLKELQKKKKITINDLVLSEQQLVANDYPLDSGDTNFDTDWVQTVDFTHGGSHIFALDCEMCLSEQGLVLTRISLVNFDNEVIYEELVKPDVPIVDYLTRYSGITEEKLTVGAKKTLREVQKDLLKIISRSDILIGHSLQNDLKVMKLKHPLVVDTAIIYHHKAGDPFKPSLKYLSETFLNKSIQNGEHDSVEDARACLELTKLKILNGLAFGIGINTENLFTKLHRFEVKTVLLNDMIIKNHTEDDSKGQLIRCVEDDETWTHIHENLNKDVKLIVGRIKNLERSRNYNKKPRKETPSFDASMVLHDIGQHLTQLYENATPGTMILIMSGTGDTRPWNNLSTELEFIQDKKERLDKRREREPEIVEAIKLARGGVASFTVK</sequence>
<dbReference type="GO" id="GO:0006364">
    <property type="term" value="P:rRNA processing"/>
    <property type="evidence" value="ECO:0007669"/>
    <property type="project" value="UniProtKB-KW"/>
</dbReference>
<dbReference type="InterPro" id="IPR012337">
    <property type="entry name" value="RNaseH-like_sf"/>
</dbReference>
<evidence type="ECO:0000256" key="5">
    <source>
        <dbReference type="ARBA" id="ARBA00022801"/>
    </source>
</evidence>
<dbReference type="Gene3D" id="3.30.420.10">
    <property type="entry name" value="Ribonuclease H-like superfamily/Ribonuclease H"/>
    <property type="match status" value="1"/>
</dbReference>
<comment type="similarity">
    <text evidence="2">Belongs to the REXO1/REXO3 family.</text>
</comment>
<dbReference type="InterPro" id="IPR047021">
    <property type="entry name" value="REXO1/3/4-like"/>
</dbReference>
<evidence type="ECO:0000256" key="4">
    <source>
        <dbReference type="ARBA" id="ARBA00022722"/>
    </source>
</evidence>
<feature type="domain" description="Exonuclease" evidence="8">
    <location>
        <begin position="224"/>
        <end position="382"/>
    </location>
</feature>
<accession>A0A6C1DRY4</accession>
<dbReference type="GO" id="GO:0003676">
    <property type="term" value="F:nucleic acid binding"/>
    <property type="evidence" value="ECO:0007669"/>
    <property type="project" value="InterPro"/>
</dbReference>
<evidence type="ECO:0000256" key="3">
    <source>
        <dbReference type="ARBA" id="ARBA00022552"/>
    </source>
</evidence>
<dbReference type="GO" id="GO:0004527">
    <property type="term" value="F:exonuclease activity"/>
    <property type="evidence" value="ECO:0007669"/>
    <property type="project" value="UniProtKB-KW"/>
</dbReference>
<protein>
    <submittedName>
        <fullName evidence="9">RNA exonuclease 1</fullName>
    </submittedName>
</protein>
<organism evidence="9 10">
    <name type="scientific">Saccharomyces pastorianus</name>
    <name type="common">Lager yeast</name>
    <name type="synonym">Saccharomyces cerevisiae x Saccharomyces eubayanus</name>
    <dbReference type="NCBI Taxonomy" id="27292"/>
    <lineage>
        <taxon>Eukaryota</taxon>
        <taxon>Fungi</taxon>
        <taxon>Dikarya</taxon>
        <taxon>Ascomycota</taxon>
        <taxon>Saccharomycotina</taxon>
        <taxon>Saccharomycetes</taxon>
        <taxon>Saccharomycetales</taxon>
        <taxon>Saccharomycetaceae</taxon>
        <taxon>Saccharomyces</taxon>
    </lineage>
</organism>
<keyword evidence="10" id="KW-1185">Reference proteome</keyword>
<evidence type="ECO:0000256" key="2">
    <source>
        <dbReference type="ARBA" id="ARBA00006357"/>
    </source>
</evidence>
<evidence type="ECO:0000313" key="9">
    <source>
        <dbReference type="EMBL" id="QID79792.1"/>
    </source>
</evidence>
<reference evidence="9 10" key="1">
    <citation type="journal article" date="2019" name="BMC Genomics">
        <title>Chromosome level assembly and comparative genome analysis confirm lager-brewing yeasts originated from a single hybridization.</title>
        <authorList>
            <person name="Salazar A.N."/>
            <person name="Gorter de Vries A.R."/>
            <person name="van den Broek M."/>
            <person name="Brouwers N."/>
            <person name="de la Torre Cortes P."/>
            <person name="Kuijpers N.G.A."/>
            <person name="Daran J.G."/>
            <person name="Abeel T."/>
        </authorList>
    </citation>
    <scope>NUCLEOTIDE SEQUENCE [LARGE SCALE GENOMIC DNA]</scope>
    <source>
        <strain evidence="9 10">CBS 1483</strain>
    </source>
</reference>
<keyword evidence="7" id="KW-0539">Nucleus</keyword>
<dbReference type="PANTHER" id="PTHR12801">
    <property type="entry name" value="RNA EXONUCLEASE REXO1 / RECO3 FAMILY MEMBER-RELATED"/>
    <property type="match status" value="1"/>
</dbReference>
<evidence type="ECO:0000259" key="8">
    <source>
        <dbReference type="SMART" id="SM00479"/>
    </source>
</evidence>
<dbReference type="InterPro" id="IPR034922">
    <property type="entry name" value="REX1-like_exo"/>
</dbReference>
<dbReference type="GO" id="GO:0005634">
    <property type="term" value="C:nucleus"/>
    <property type="evidence" value="ECO:0007669"/>
    <property type="project" value="UniProtKB-SubCell"/>
</dbReference>
<evidence type="ECO:0000256" key="7">
    <source>
        <dbReference type="ARBA" id="ARBA00023242"/>
    </source>
</evidence>
<gene>
    <name evidence="9" type="primary">RNH70_1</name>
    <name evidence="9" type="ORF">GRS66_002086</name>
</gene>
<dbReference type="FunFam" id="3.30.420.10:FF:000019">
    <property type="entry name" value="RNA exonuclease NEF-sp"/>
    <property type="match status" value="1"/>
</dbReference>
<dbReference type="SUPFAM" id="SSF53098">
    <property type="entry name" value="Ribonuclease H-like"/>
    <property type="match status" value="1"/>
</dbReference>
<dbReference type="Pfam" id="PF00929">
    <property type="entry name" value="RNase_T"/>
    <property type="match status" value="1"/>
</dbReference>
<proteinExistence type="inferred from homology"/>
<keyword evidence="6 9" id="KW-0269">Exonuclease</keyword>
<comment type="subcellular location">
    <subcellularLocation>
        <location evidence="1">Nucleus</location>
    </subcellularLocation>
</comment>
<dbReference type="InterPro" id="IPR013520">
    <property type="entry name" value="Ribonucl_H"/>
</dbReference>
<evidence type="ECO:0000313" key="10">
    <source>
        <dbReference type="Proteomes" id="UP000501346"/>
    </source>
</evidence>